<dbReference type="AlphaFoldDB" id="A0A2A6CND3"/>
<sequence>IVTALLSALVIHLIITKTPEPGRPLARYLLLTQMSILVAGAGWAILDAPVLLLPLQAALCEGIVCGSDMGRHIGVVLIFQCMVHVAITVTFSIHYKYTTISRMAGEEE</sequence>
<dbReference type="InterPro" id="IPR019429">
    <property type="entry name" value="7TM_GPCR_serpentine_rcpt_Sri"/>
</dbReference>
<protein>
    <submittedName>
        <fullName evidence="1">G protein-coupled receptor</fullName>
    </submittedName>
</protein>
<organism evidence="1 2">
    <name type="scientific">Pristionchus pacificus</name>
    <name type="common">Parasitic nematode worm</name>
    <dbReference type="NCBI Taxonomy" id="54126"/>
    <lineage>
        <taxon>Eukaryota</taxon>
        <taxon>Metazoa</taxon>
        <taxon>Ecdysozoa</taxon>
        <taxon>Nematoda</taxon>
        <taxon>Chromadorea</taxon>
        <taxon>Rhabditida</taxon>
        <taxon>Rhabditina</taxon>
        <taxon>Diplogasteromorpha</taxon>
        <taxon>Diplogasteroidea</taxon>
        <taxon>Neodiplogasteridae</taxon>
        <taxon>Pristionchus</taxon>
    </lineage>
</organism>
<name>A0A2A6CND3_PRIPA</name>
<reference evidence="2" key="1">
    <citation type="journal article" date="2008" name="Nat. Genet.">
        <title>The Pristionchus pacificus genome provides a unique perspective on nematode lifestyle and parasitism.</title>
        <authorList>
            <person name="Dieterich C."/>
            <person name="Clifton S.W."/>
            <person name="Schuster L.N."/>
            <person name="Chinwalla A."/>
            <person name="Delehaunty K."/>
            <person name="Dinkelacker I."/>
            <person name="Fulton L."/>
            <person name="Fulton R."/>
            <person name="Godfrey J."/>
            <person name="Minx P."/>
            <person name="Mitreva M."/>
            <person name="Roeseler W."/>
            <person name="Tian H."/>
            <person name="Witte H."/>
            <person name="Yang S.P."/>
            <person name="Wilson R.K."/>
            <person name="Sommer R.J."/>
        </authorList>
    </citation>
    <scope>NUCLEOTIDE SEQUENCE [LARGE SCALE GENOMIC DNA]</scope>
    <source>
        <strain evidence="2">PS312</strain>
    </source>
</reference>
<dbReference type="Pfam" id="PF10327">
    <property type="entry name" value="7TM_GPCR_Sri"/>
    <property type="match status" value="1"/>
</dbReference>
<evidence type="ECO:0000313" key="2">
    <source>
        <dbReference type="Proteomes" id="UP000005239"/>
    </source>
</evidence>
<keyword evidence="2" id="KW-1185">Reference proteome</keyword>
<reference evidence="1" key="2">
    <citation type="submission" date="2022-06" db="UniProtKB">
        <authorList>
            <consortium name="EnsemblMetazoa"/>
        </authorList>
    </citation>
    <scope>IDENTIFICATION</scope>
    <source>
        <strain evidence="1">PS312</strain>
    </source>
</reference>
<dbReference type="Proteomes" id="UP000005239">
    <property type="component" value="Unassembled WGS sequence"/>
</dbReference>
<gene>
    <name evidence="1" type="primary">WBGene00204586</name>
</gene>
<proteinExistence type="predicted"/>
<evidence type="ECO:0000313" key="1">
    <source>
        <dbReference type="EnsemblMetazoa" id="PPA31722.1"/>
    </source>
</evidence>
<accession>A0A2A6CND3</accession>
<dbReference type="EnsemblMetazoa" id="PPA31722.1">
    <property type="protein sequence ID" value="PPA31722.1"/>
    <property type="gene ID" value="WBGene00204586"/>
</dbReference>
<accession>A0A8R1UIE2</accession>